<reference evidence="3" key="1">
    <citation type="journal article" date="2019" name="Int. J. Syst. Evol. Microbiol.">
        <title>The Global Catalogue of Microorganisms (GCM) 10K type strain sequencing project: providing services to taxonomists for standard genome sequencing and annotation.</title>
        <authorList>
            <consortium name="The Broad Institute Genomics Platform"/>
            <consortium name="The Broad Institute Genome Sequencing Center for Infectious Disease"/>
            <person name="Wu L."/>
            <person name="Ma J."/>
        </authorList>
    </citation>
    <scope>NUCLEOTIDE SEQUENCE [LARGE SCALE GENOMIC DNA]</scope>
    <source>
        <strain evidence="3">JCM 17068</strain>
    </source>
</reference>
<dbReference type="Pfam" id="PF17116">
    <property type="entry name" value="T9SS_plug_1st"/>
    <property type="match status" value="1"/>
</dbReference>
<proteinExistence type="predicted"/>
<dbReference type="InterPro" id="IPR031345">
    <property type="entry name" value="T9SS_Plug_N"/>
</dbReference>
<dbReference type="EMBL" id="BAABCS010000015">
    <property type="protein sequence ID" value="GAA4050009.1"/>
    <property type="molecule type" value="Genomic_DNA"/>
</dbReference>
<protein>
    <submittedName>
        <fullName evidence="2">DUF5103 domain-containing protein</fullName>
    </submittedName>
</protein>
<evidence type="ECO:0000313" key="3">
    <source>
        <dbReference type="Proteomes" id="UP001500426"/>
    </source>
</evidence>
<dbReference type="RefSeq" id="WP_425556458.1">
    <property type="nucleotide sequence ID" value="NZ_BAABCS010000015.1"/>
</dbReference>
<feature type="domain" description="Type 9 secretion system plug protein N-terminal" evidence="1">
    <location>
        <begin position="33"/>
        <end position="153"/>
    </location>
</feature>
<organism evidence="2 3">
    <name type="scientific">Flavobacterium chungnamense</name>
    <dbReference type="NCBI Taxonomy" id="706182"/>
    <lineage>
        <taxon>Bacteria</taxon>
        <taxon>Pseudomonadati</taxon>
        <taxon>Bacteroidota</taxon>
        <taxon>Flavobacteriia</taxon>
        <taxon>Flavobacteriales</taxon>
        <taxon>Flavobacteriaceae</taxon>
        <taxon>Flavobacterium</taxon>
    </lineage>
</organism>
<name>A0ABP7UQL2_9FLAO</name>
<accession>A0ABP7UQL2</accession>
<comment type="caution">
    <text evidence="2">The sequence shown here is derived from an EMBL/GenBank/DDBJ whole genome shotgun (WGS) entry which is preliminary data.</text>
</comment>
<keyword evidence="3" id="KW-1185">Reference proteome</keyword>
<dbReference type="Proteomes" id="UP001500426">
    <property type="component" value="Unassembled WGS sequence"/>
</dbReference>
<evidence type="ECO:0000259" key="1">
    <source>
        <dbReference type="Pfam" id="PF17116"/>
    </source>
</evidence>
<evidence type="ECO:0000313" key="2">
    <source>
        <dbReference type="EMBL" id="GAA4050009.1"/>
    </source>
</evidence>
<gene>
    <name evidence="2" type="ORF">GCM10022388_14910</name>
</gene>
<sequence length="418" mass="48737">MIMLKKYLSIVLFLYAISISFSQEKEINPPYHIKTISFVQNGQNAIPLFQLGDSFQLQFDDLHGTEDNYYYKIMHCDYDWKQSQLSINEYLTGFDNQRIQDYTNSLNALQIYSHYRIPFPNKLTQLKVSGNYVISILNEDQEVVFSRKFIIYEPLVSVPMQVKRARNVKDVEYKHNIDFAVKSNAITFQSPLKNVKVLLMQNGKFNNAISDIKPMYTIGNDLIYKYDSETQFWAGNEYLFFENKNIRAANNSIARIDTEGGLYNCFLYTSNARAKNPYTYWPDINGNFSIKNISAENDEIEADYAWIYFSLSAPSFYQNKDIFITGMFNNYTLTDENKMEYNAKKGIYEKALMIKQGFTNFNYTVADKSGKIDEAIAIDGNFYQTENNYFAIIYYRENNQRYDRVIGKGVATSTDIIN</sequence>